<keyword evidence="3" id="KW-1185">Reference proteome</keyword>
<protein>
    <submittedName>
        <fullName evidence="2">Uncharacterized protein</fullName>
    </submittedName>
</protein>
<evidence type="ECO:0000313" key="2">
    <source>
        <dbReference type="EMBL" id="KAK7087991.1"/>
    </source>
</evidence>
<name>A0AAN9FWQ9_9CAEN</name>
<sequence length="153" mass="17421">MATPTNVETDDIDTQKSQASQKGDHAGVAFVVGIDGEDMERPRATPPKRFIEYHKKTVSRQVLEQKQLEAEYRRKELEREMLRRVQQARDDVTKLNKNVNALLEQDAKQRGSQGTNEIPSMAPHQLKAKFRAVNKDYIKMTSSIISSARLPSQ</sequence>
<evidence type="ECO:0000313" key="3">
    <source>
        <dbReference type="Proteomes" id="UP001374579"/>
    </source>
</evidence>
<organism evidence="2 3">
    <name type="scientific">Littorina saxatilis</name>
    <dbReference type="NCBI Taxonomy" id="31220"/>
    <lineage>
        <taxon>Eukaryota</taxon>
        <taxon>Metazoa</taxon>
        <taxon>Spiralia</taxon>
        <taxon>Lophotrochozoa</taxon>
        <taxon>Mollusca</taxon>
        <taxon>Gastropoda</taxon>
        <taxon>Caenogastropoda</taxon>
        <taxon>Littorinimorpha</taxon>
        <taxon>Littorinoidea</taxon>
        <taxon>Littorinidae</taxon>
        <taxon>Littorina</taxon>
    </lineage>
</organism>
<evidence type="ECO:0000256" key="1">
    <source>
        <dbReference type="SAM" id="MobiDB-lite"/>
    </source>
</evidence>
<dbReference type="Proteomes" id="UP001374579">
    <property type="component" value="Unassembled WGS sequence"/>
</dbReference>
<feature type="region of interest" description="Disordered" evidence="1">
    <location>
        <begin position="1"/>
        <end position="24"/>
    </location>
</feature>
<reference evidence="2 3" key="1">
    <citation type="submission" date="2024-02" db="EMBL/GenBank/DDBJ databases">
        <title>Chromosome-scale genome assembly of the rough periwinkle Littorina saxatilis.</title>
        <authorList>
            <person name="De Jode A."/>
            <person name="Faria R."/>
            <person name="Formenti G."/>
            <person name="Sims Y."/>
            <person name="Smith T.P."/>
            <person name="Tracey A."/>
            <person name="Wood J.M.D."/>
            <person name="Zagrodzka Z.B."/>
            <person name="Johannesson K."/>
            <person name="Butlin R.K."/>
            <person name="Leder E.H."/>
        </authorList>
    </citation>
    <scope>NUCLEOTIDE SEQUENCE [LARGE SCALE GENOMIC DNA]</scope>
    <source>
        <strain evidence="2">Snail1</strain>
        <tissue evidence="2">Muscle</tissue>
    </source>
</reference>
<accession>A0AAN9FWQ9</accession>
<dbReference type="EMBL" id="JBAMIC010004070">
    <property type="protein sequence ID" value="KAK7087991.1"/>
    <property type="molecule type" value="Genomic_DNA"/>
</dbReference>
<dbReference type="AlphaFoldDB" id="A0AAN9FWQ9"/>
<feature type="region of interest" description="Disordered" evidence="1">
    <location>
        <begin position="104"/>
        <end position="123"/>
    </location>
</feature>
<comment type="caution">
    <text evidence="2">The sequence shown here is derived from an EMBL/GenBank/DDBJ whole genome shotgun (WGS) entry which is preliminary data.</text>
</comment>
<gene>
    <name evidence="2" type="ORF">V1264_021974</name>
</gene>
<proteinExistence type="predicted"/>